<sequence>MSGSQSLLLVTCCNNRSSVKDMGICLLYKPRIRKTCLFHRLMLPKVAEAAQCATESDLKVRPLDPVCQ</sequence>
<reference evidence="1 2" key="1">
    <citation type="journal article" date="2023" name="Nucleic Acids Res.">
        <title>The hologenome of Daphnia magna reveals possible DNA methylation and microbiome-mediated evolution of the host genome.</title>
        <authorList>
            <person name="Chaturvedi A."/>
            <person name="Li X."/>
            <person name="Dhandapani V."/>
            <person name="Marshall H."/>
            <person name="Kissane S."/>
            <person name="Cuenca-Cambronero M."/>
            <person name="Asole G."/>
            <person name="Calvet F."/>
            <person name="Ruiz-Romero M."/>
            <person name="Marangio P."/>
            <person name="Guigo R."/>
            <person name="Rago D."/>
            <person name="Mirbahai L."/>
            <person name="Eastwood N."/>
            <person name="Colbourne J.K."/>
            <person name="Zhou J."/>
            <person name="Mallon E."/>
            <person name="Orsini L."/>
        </authorList>
    </citation>
    <scope>NUCLEOTIDE SEQUENCE [LARGE SCALE GENOMIC DNA]</scope>
    <source>
        <strain evidence="1">LRV0_1</strain>
    </source>
</reference>
<protein>
    <submittedName>
        <fullName evidence="1">Uncharacterized protein</fullName>
    </submittedName>
</protein>
<dbReference type="Proteomes" id="UP001234178">
    <property type="component" value="Unassembled WGS sequence"/>
</dbReference>
<gene>
    <name evidence="1" type="ORF">OUZ56_018828</name>
</gene>
<evidence type="ECO:0000313" key="2">
    <source>
        <dbReference type="Proteomes" id="UP001234178"/>
    </source>
</evidence>
<evidence type="ECO:0000313" key="1">
    <source>
        <dbReference type="EMBL" id="KAK4009682.1"/>
    </source>
</evidence>
<organism evidence="1 2">
    <name type="scientific">Daphnia magna</name>
    <dbReference type="NCBI Taxonomy" id="35525"/>
    <lineage>
        <taxon>Eukaryota</taxon>
        <taxon>Metazoa</taxon>
        <taxon>Ecdysozoa</taxon>
        <taxon>Arthropoda</taxon>
        <taxon>Crustacea</taxon>
        <taxon>Branchiopoda</taxon>
        <taxon>Diplostraca</taxon>
        <taxon>Cladocera</taxon>
        <taxon>Anomopoda</taxon>
        <taxon>Daphniidae</taxon>
        <taxon>Daphnia</taxon>
    </lineage>
</organism>
<proteinExistence type="predicted"/>
<keyword evidence="2" id="KW-1185">Reference proteome</keyword>
<name>A0ABQ9Z9V3_9CRUS</name>
<comment type="caution">
    <text evidence="1">The sequence shown here is derived from an EMBL/GenBank/DDBJ whole genome shotgun (WGS) entry which is preliminary data.</text>
</comment>
<accession>A0ABQ9Z9V3</accession>
<dbReference type="EMBL" id="JAOYFB010000003">
    <property type="protein sequence ID" value="KAK4009682.1"/>
    <property type="molecule type" value="Genomic_DNA"/>
</dbReference>